<feature type="domain" description="HAT C-terminal dimerisation" evidence="1">
    <location>
        <begin position="65"/>
        <end position="118"/>
    </location>
</feature>
<evidence type="ECO:0000313" key="3">
    <source>
        <dbReference type="Proteomes" id="UP001162156"/>
    </source>
</evidence>
<gene>
    <name evidence="2" type="ORF">NQ314_005732</name>
</gene>
<organism evidence="2 3">
    <name type="scientific">Rhamnusium bicolor</name>
    <dbReference type="NCBI Taxonomy" id="1586634"/>
    <lineage>
        <taxon>Eukaryota</taxon>
        <taxon>Metazoa</taxon>
        <taxon>Ecdysozoa</taxon>
        <taxon>Arthropoda</taxon>
        <taxon>Hexapoda</taxon>
        <taxon>Insecta</taxon>
        <taxon>Pterygota</taxon>
        <taxon>Neoptera</taxon>
        <taxon>Endopterygota</taxon>
        <taxon>Coleoptera</taxon>
        <taxon>Polyphaga</taxon>
        <taxon>Cucujiformia</taxon>
        <taxon>Chrysomeloidea</taxon>
        <taxon>Cerambycidae</taxon>
        <taxon>Lepturinae</taxon>
        <taxon>Rhagiini</taxon>
        <taxon>Rhamnusium</taxon>
    </lineage>
</organism>
<dbReference type="GO" id="GO:0046983">
    <property type="term" value="F:protein dimerization activity"/>
    <property type="evidence" value="ECO:0007669"/>
    <property type="project" value="InterPro"/>
</dbReference>
<evidence type="ECO:0000313" key="2">
    <source>
        <dbReference type="EMBL" id="KAJ8962436.1"/>
    </source>
</evidence>
<dbReference type="Proteomes" id="UP001162156">
    <property type="component" value="Unassembled WGS sequence"/>
</dbReference>
<name>A0AAV8ZGF5_9CUCU</name>
<reference evidence="2" key="1">
    <citation type="journal article" date="2023" name="Insect Mol. Biol.">
        <title>Genome sequencing provides insights into the evolution of gene families encoding plant cell wall-degrading enzymes in longhorned beetles.</title>
        <authorList>
            <person name="Shin N.R."/>
            <person name="Okamura Y."/>
            <person name="Kirsch R."/>
            <person name="Pauchet Y."/>
        </authorList>
    </citation>
    <scope>NUCLEOTIDE SEQUENCE</scope>
    <source>
        <strain evidence="2">RBIC_L_NR</strain>
    </source>
</reference>
<sequence length="303" mass="34608">MTDEENEETEMNELIVHHWIDPQAVDNEWRKHATIDHEELDLNNKDNATDYWHNVFKLKNAAGIELFSNLKIVIHVILVLPFSNASVERIFSKMNDTKTDLRNCLNTDTLSALLHTKQGVKDAGGLLVFEPNLKSLVANRGVYKSQLTKFSTFLDSLQVDKSKIDELQTSPEPENETLIINDLSDIPEIKSLTITNVSTSPFHTDFFDYFSSFTKLQRITAYCLRFINKMRKVHTHSHSDKLTIQEINDSTTKLIKLAQFEAFSSEIQFIKKGKTVPTNGKLVALSPFMDESGVLRVGERLKH</sequence>
<accession>A0AAV8ZGF5</accession>
<evidence type="ECO:0000259" key="1">
    <source>
        <dbReference type="Pfam" id="PF05699"/>
    </source>
</evidence>
<dbReference type="InterPro" id="IPR012337">
    <property type="entry name" value="RNaseH-like_sf"/>
</dbReference>
<dbReference type="AlphaFoldDB" id="A0AAV8ZGF5"/>
<dbReference type="SUPFAM" id="SSF53098">
    <property type="entry name" value="Ribonuclease H-like"/>
    <property type="match status" value="1"/>
</dbReference>
<keyword evidence="3" id="KW-1185">Reference proteome</keyword>
<proteinExistence type="predicted"/>
<comment type="caution">
    <text evidence="2">The sequence shown here is derived from an EMBL/GenBank/DDBJ whole genome shotgun (WGS) entry which is preliminary data.</text>
</comment>
<dbReference type="InterPro" id="IPR008906">
    <property type="entry name" value="HATC_C_dom"/>
</dbReference>
<dbReference type="Pfam" id="PF05699">
    <property type="entry name" value="Dimer_Tnp_hAT"/>
    <property type="match status" value="1"/>
</dbReference>
<dbReference type="EMBL" id="JANEYF010001590">
    <property type="protein sequence ID" value="KAJ8962436.1"/>
    <property type="molecule type" value="Genomic_DNA"/>
</dbReference>
<dbReference type="PANTHER" id="PTHR46880:SF5">
    <property type="entry name" value="DUF4371 DOMAIN-CONTAINING PROTEIN"/>
    <property type="match status" value="1"/>
</dbReference>
<dbReference type="PANTHER" id="PTHR46880">
    <property type="entry name" value="RAS-ASSOCIATING DOMAIN-CONTAINING PROTEIN"/>
    <property type="match status" value="1"/>
</dbReference>
<protein>
    <recommendedName>
        <fullName evidence="1">HAT C-terminal dimerisation domain-containing protein</fullName>
    </recommendedName>
</protein>